<feature type="region of interest" description="Disordered" evidence="1">
    <location>
        <begin position="1"/>
        <end position="32"/>
    </location>
</feature>
<organism evidence="2 3">
    <name type="scientific">Ilyodon furcidens</name>
    <name type="common">goldbreast splitfin</name>
    <dbReference type="NCBI Taxonomy" id="33524"/>
    <lineage>
        <taxon>Eukaryota</taxon>
        <taxon>Metazoa</taxon>
        <taxon>Chordata</taxon>
        <taxon>Craniata</taxon>
        <taxon>Vertebrata</taxon>
        <taxon>Euteleostomi</taxon>
        <taxon>Actinopterygii</taxon>
        <taxon>Neopterygii</taxon>
        <taxon>Teleostei</taxon>
        <taxon>Neoteleostei</taxon>
        <taxon>Acanthomorphata</taxon>
        <taxon>Ovalentaria</taxon>
        <taxon>Atherinomorphae</taxon>
        <taxon>Cyprinodontiformes</taxon>
        <taxon>Goodeidae</taxon>
        <taxon>Ilyodon</taxon>
    </lineage>
</organism>
<evidence type="ECO:0000313" key="3">
    <source>
        <dbReference type="Proteomes" id="UP001482620"/>
    </source>
</evidence>
<sequence length="112" mass="12636">MRDSGFTPSNSKQIVMDVPSSMETEPGGNRFLSQTTGQKVEMTSVPYPESKCNDPVTETLFCEEKFRSVCGLELCLQARNFRLCVFHIPTFPSVLRKLPRKLMESEVTAGHF</sequence>
<accession>A0ABV0U767</accession>
<gene>
    <name evidence="2" type="ORF">ILYODFUR_021193</name>
</gene>
<comment type="caution">
    <text evidence="2">The sequence shown here is derived from an EMBL/GenBank/DDBJ whole genome shotgun (WGS) entry which is preliminary data.</text>
</comment>
<reference evidence="2 3" key="1">
    <citation type="submission" date="2021-06" db="EMBL/GenBank/DDBJ databases">
        <authorList>
            <person name="Palmer J.M."/>
        </authorList>
    </citation>
    <scope>NUCLEOTIDE SEQUENCE [LARGE SCALE GENOMIC DNA]</scope>
    <source>
        <strain evidence="3">if_2019</strain>
        <tissue evidence="2">Muscle</tissue>
    </source>
</reference>
<proteinExistence type="predicted"/>
<dbReference type="EMBL" id="JAHRIQ010060168">
    <property type="protein sequence ID" value="MEQ2241030.1"/>
    <property type="molecule type" value="Genomic_DNA"/>
</dbReference>
<evidence type="ECO:0000256" key="1">
    <source>
        <dbReference type="SAM" id="MobiDB-lite"/>
    </source>
</evidence>
<protein>
    <submittedName>
        <fullName evidence="2">Uncharacterized protein</fullName>
    </submittedName>
</protein>
<evidence type="ECO:0000313" key="2">
    <source>
        <dbReference type="EMBL" id="MEQ2241030.1"/>
    </source>
</evidence>
<dbReference type="Proteomes" id="UP001482620">
    <property type="component" value="Unassembled WGS sequence"/>
</dbReference>
<keyword evidence="3" id="KW-1185">Reference proteome</keyword>
<feature type="compositionally biased region" description="Polar residues" evidence="1">
    <location>
        <begin position="1"/>
        <end position="13"/>
    </location>
</feature>
<name>A0ABV0U767_9TELE</name>